<name>A0A1G2F3U6_9BACT</name>
<feature type="transmembrane region" description="Helical" evidence="1">
    <location>
        <begin position="22"/>
        <end position="46"/>
    </location>
</feature>
<gene>
    <name evidence="2" type="ORF">A3H02_01190</name>
</gene>
<evidence type="ECO:0000256" key="1">
    <source>
        <dbReference type="SAM" id="Phobius"/>
    </source>
</evidence>
<keyword evidence="1" id="KW-1133">Transmembrane helix</keyword>
<evidence type="ECO:0008006" key="4">
    <source>
        <dbReference type="Google" id="ProtNLM"/>
    </source>
</evidence>
<dbReference type="STRING" id="1801726.A3H02_01190"/>
<accession>A0A1G2F3U6</accession>
<evidence type="ECO:0000313" key="2">
    <source>
        <dbReference type="EMBL" id="OGZ32663.1"/>
    </source>
</evidence>
<dbReference type="AlphaFoldDB" id="A0A1G2F3U6"/>
<protein>
    <recommendedName>
        <fullName evidence="4">PilN domain-containing protein</fullName>
    </recommendedName>
</protein>
<keyword evidence="1" id="KW-0472">Membrane</keyword>
<dbReference type="EMBL" id="MHMS01000004">
    <property type="protein sequence ID" value="OGZ32663.1"/>
    <property type="molecule type" value="Genomic_DNA"/>
</dbReference>
<comment type="caution">
    <text evidence="2">The sequence shown here is derived from an EMBL/GenBank/DDBJ whole genome shotgun (WGS) entry which is preliminary data.</text>
</comment>
<proteinExistence type="predicted"/>
<evidence type="ECO:0000313" key="3">
    <source>
        <dbReference type="Proteomes" id="UP000176787"/>
    </source>
</evidence>
<sequence>MAGLSFIPKKEPQFEQRSEQKFGLLGSFALVVFLVSLLILAALYFYERGLKTNASKMTREIEKQKEEFDPALVNELISVSKNIEAAKAIVGEHRVVSPIFTLLEENTLPQVYFQKFSKNKNSVSLEGETQNYLEIVKQVLIFKTNPLVQEIAFSKLAKGGKDKISFALEIILKPEILSLKP</sequence>
<dbReference type="Proteomes" id="UP000176787">
    <property type="component" value="Unassembled WGS sequence"/>
</dbReference>
<organism evidence="2 3">
    <name type="scientific">Candidatus Niyogibacteria bacterium RIFCSPLOWO2_12_FULL_41_13</name>
    <dbReference type="NCBI Taxonomy" id="1801726"/>
    <lineage>
        <taxon>Bacteria</taxon>
        <taxon>Candidatus Niyogiibacteriota</taxon>
    </lineage>
</organism>
<keyword evidence="1" id="KW-0812">Transmembrane</keyword>
<reference evidence="2 3" key="1">
    <citation type="journal article" date="2016" name="Nat. Commun.">
        <title>Thousands of microbial genomes shed light on interconnected biogeochemical processes in an aquifer system.</title>
        <authorList>
            <person name="Anantharaman K."/>
            <person name="Brown C.T."/>
            <person name="Hug L.A."/>
            <person name="Sharon I."/>
            <person name="Castelle C.J."/>
            <person name="Probst A.J."/>
            <person name="Thomas B.C."/>
            <person name="Singh A."/>
            <person name="Wilkins M.J."/>
            <person name="Karaoz U."/>
            <person name="Brodie E.L."/>
            <person name="Williams K.H."/>
            <person name="Hubbard S.S."/>
            <person name="Banfield J.F."/>
        </authorList>
    </citation>
    <scope>NUCLEOTIDE SEQUENCE [LARGE SCALE GENOMIC DNA]</scope>
</reference>